<dbReference type="AlphaFoldDB" id="A0A7S6ZQM4"/>
<keyword evidence="4 7" id="KW-0560">Oxidoreductase</keyword>
<feature type="domain" description="Mannitol dehydrogenase C-terminal" evidence="9">
    <location>
        <begin position="197"/>
        <end position="339"/>
    </location>
</feature>
<evidence type="ECO:0000256" key="7">
    <source>
        <dbReference type="HAMAP-Rule" id="MF_00196"/>
    </source>
</evidence>
<keyword evidence="5 7" id="KW-0520">NAD</keyword>
<feature type="domain" description="Mannitol dehydrogenase N-terminal" evidence="8">
    <location>
        <begin position="1"/>
        <end position="189"/>
    </location>
</feature>
<dbReference type="PRINTS" id="PR00084">
    <property type="entry name" value="MTLDHDRGNASE"/>
</dbReference>
<dbReference type="SUPFAM" id="SSF51735">
    <property type="entry name" value="NAD(P)-binding Rossmann-fold domains"/>
    <property type="match status" value="1"/>
</dbReference>
<dbReference type="InterPro" id="IPR013118">
    <property type="entry name" value="Mannitol_DH_C"/>
</dbReference>
<comment type="similarity">
    <text evidence="1 7">Belongs to the mannitol dehydrogenase family.</text>
</comment>
<dbReference type="GO" id="GO:0019592">
    <property type="term" value="P:mannitol catabolic process"/>
    <property type="evidence" value="ECO:0007669"/>
    <property type="project" value="TreeGrafter"/>
</dbReference>
<dbReference type="InterPro" id="IPR013328">
    <property type="entry name" value="6PGD_dom2"/>
</dbReference>
<sequence>MKAVHFGAGNIGRGFIGLLLNQSGYEVTFVDINDTVIEALEVKRHYEVGFAEDGVDRIVVDRVRGVNSLKEPARVVDLIAEADLVTTAVGPSLLSKVAPLISEGLRAREVEDAPVYVIACENMIGGSAILRQEVEACGGVGEANVFFPNAAVDRIVPLQQHEDPLYVEVETFHEWVIETQGLNEQPPIQGVTWVEEIGPYIERKLFTVNTGHAIASYIGSLFGKATIDEALKDRRVRQVVQGALYETGWLLLEKYGFEAKEHSQYIQKIIKRFENPKLKDEVSRVARSPIRKLGPSDRLVKPARELMDNGIEPNELAYGIAAALHYYNPEDSESSELNLSIEEHGISSTIEKYLHLHEGDTLTQLILDQYHLIREEEKERVS</sequence>
<dbReference type="PANTHER" id="PTHR30524:SF0">
    <property type="entry name" value="ALTRONATE OXIDOREDUCTASE-RELATED"/>
    <property type="match status" value="1"/>
</dbReference>
<evidence type="ECO:0000256" key="5">
    <source>
        <dbReference type="ARBA" id="ARBA00023027"/>
    </source>
</evidence>
<dbReference type="InterPro" id="IPR000669">
    <property type="entry name" value="Mannitol_DH"/>
</dbReference>
<dbReference type="EC" id="1.1.1.17" evidence="2 7"/>
<dbReference type="NCBIfam" id="NF002646">
    <property type="entry name" value="PRK02318.1-2"/>
    <property type="match status" value="1"/>
</dbReference>
<evidence type="ECO:0000313" key="10">
    <source>
        <dbReference type="EMBL" id="QOW16918.1"/>
    </source>
</evidence>
<proteinExistence type="inferred from homology"/>
<dbReference type="Pfam" id="PF01232">
    <property type="entry name" value="Mannitol_dh"/>
    <property type="match status" value="1"/>
</dbReference>
<dbReference type="SUPFAM" id="SSF48179">
    <property type="entry name" value="6-phosphogluconate dehydrogenase C-terminal domain-like"/>
    <property type="match status" value="1"/>
</dbReference>
<reference evidence="10" key="1">
    <citation type="submission" date="2020-07" db="EMBL/GenBank/DDBJ databases">
        <authorList>
            <person name="Srivastava A.K."/>
            <person name="Srivastava R."/>
            <person name="Sharma A."/>
            <person name="Tiwari P.K."/>
            <person name="Srivastava A.K."/>
            <person name="Kashyap P.L."/>
            <person name="Saxena A.K."/>
        </authorList>
    </citation>
    <scope>NUCLEOTIDE SEQUENCE</scope>
    <source>
        <strain evidence="10">PHM 11</strain>
    </source>
</reference>
<feature type="binding site" evidence="7">
    <location>
        <begin position="3"/>
        <end position="14"/>
    </location>
    <ligand>
        <name>NAD(+)</name>
        <dbReference type="ChEBI" id="CHEBI:57540"/>
    </ligand>
</feature>
<dbReference type="Pfam" id="PF08125">
    <property type="entry name" value="Mannitol_dh_C"/>
    <property type="match status" value="1"/>
</dbReference>
<dbReference type="PROSITE" id="PS00974">
    <property type="entry name" value="MANNITOL_DHGENASE"/>
    <property type="match status" value="1"/>
</dbReference>
<accession>A0A7S6ZQM4</accession>
<dbReference type="NCBIfam" id="NF002647">
    <property type="entry name" value="PRK02318.1-3"/>
    <property type="match status" value="1"/>
</dbReference>
<dbReference type="GO" id="GO:0005829">
    <property type="term" value="C:cytosol"/>
    <property type="evidence" value="ECO:0007669"/>
    <property type="project" value="TreeGrafter"/>
</dbReference>
<dbReference type="InterPro" id="IPR008927">
    <property type="entry name" value="6-PGluconate_DH-like_C_sf"/>
</dbReference>
<evidence type="ECO:0000256" key="6">
    <source>
        <dbReference type="ARBA" id="ARBA00048615"/>
    </source>
</evidence>
<evidence type="ECO:0000256" key="2">
    <source>
        <dbReference type="ARBA" id="ARBA00012939"/>
    </source>
</evidence>
<evidence type="ECO:0000256" key="1">
    <source>
        <dbReference type="ARBA" id="ARBA00006541"/>
    </source>
</evidence>
<dbReference type="InterPro" id="IPR036291">
    <property type="entry name" value="NAD(P)-bd_dom_sf"/>
</dbReference>
<name>A0A7S6ZQM4_9BACL</name>
<organism evidence="10">
    <name type="scientific">Exiguobacterium profundum</name>
    <dbReference type="NCBI Taxonomy" id="307643"/>
    <lineage>
        <taxon>Bacteria</taxon>
        <taxon>Bacillati</taxon>
        <taxon>Bacillota</taxon>
        <taxon>Bacilli</taxon>
        <taxon>Bacillales</taxon>
        <taxon>Bacillales Family XII. Incertae Sedis</taxon>
        <taxon>Exiguobacterium</taxon>
    </lineage>
</organism>
<comment type="catalytic activity">
    <reaction evidence="6 7">
        <text>D-mannitol 1-phosphate + NAD(+) = beta-D-fructose 6-phosphate + NADH + H(+)</text>
        <dbReference type="Rhea" id="RHEA:19661"/>
        <dbReference type="ChEBI" id="CHEBI:15378"/>
        <dbReference type="ChEBI" id="CHEBI:57540"/>
        <dbReference type="ChEBI" id="CHEBI:57634"/>
        <dbReference type="ChEBI" id="CHEBI:57945"/>
        <dbReference type="ChEBI" id="CHEBI:61381"/>
        <dbReference type="EC" id="1.1.1.17"/>
    </reaction>
</comment>
<dbReference type="InterPro" id="IPR013131">
    <property type="entry name" value="Mannitol_DH_N"/>
</dbReference>
<protein>
    <recommendedName>
        <fullName evidence="3 7">Mannitol-1-phosphate 5-dehydrogenase</fullName>
        <ecNumber evidence="2 7">1.1.1.17</ecNumber>
    </recommendedName>
</protein>
<evidence type="ECO:0000259" key="9">
    <source>
        <dbReference type="Pfam" id="PF08125"/>
    </source>
</evidence>
<gene>
    <name evidence="10" type="primary">m1p5d</name>
    <name evidence="7" type="synonym">mtlD</name>
</gene>
<dbReference type="Gene3D" id="3.40.50.720">
    <property type="entry name" value="NAD(P)-binding Rossmann-like Domain"/>
    <property type="match status" value="1"/>
</dbReference>
<dbReference type="NCBIfam" id="NF002652">
    <property type="entry name" value="PRK02318.2-5"/>
    <property type="match status" value="1"/>
</dbReference>
<dbReference type="GO" id="GO:0008926">
    <property type="term" value="F:mannitol-1-phosphate 5-dehydrogenase activity"/>
    <property type="evidence" value="ECO:0007669"/>
    <property type="project" value="UniProtKB-UniRule"/>
</dbReference>
<dbReference type="RefSeq" id="WP_015880685.1">
    <property type="nucleotide sequence ID" value="NZ_MRSV01000001.1"/>
</dbReference>
<dbReference type="InterPro" id="IPR023028">
    <property type="entry name" value="Mannitol_1_phos_5_DH"/>
</dbReference>
<dbReference type="SMR" id="A0A7S6ZQM4"/>
<dbReference type="InterPro" id="IPR023027">
    <property type="entry name" value="Mannitol_DH_CS"/>
</dbReference>
<evidence type="ECO:0000256" key="4">
    <source>
        <dbReference type="ARBA" id="ARBA00023002"/>
    </source>
</evidence>
<dbReference type="Gene3D" id="1.10.1040.10">
    <property type="entry name" value="N-(1-d-carboxylethyl)-l-norvaline Dehydrogenase, domain 2"/>
    <property type="match status" value="1"/>
</dbReference>
<evidence type="ECO:0000259" key="8">
    <source>
        <dbReference type="Pfam" id="PF01232"/>
    </source>
</evidence>
<evidence type="ECO:0000256" key="3">
    <source>
        <dbReference type="ARBA" id="ARBA00016219"/>
    </source>
</evidence>
<dbReference type="PANTHER" id="PTHR30524">
    <property type="entry name" value="MANNITOL-1-PHOSPHATE 5-DEHYDROGENASE"/>
    <property type="match status" value="1"/>
</dbReference>
<dbReference type="HAMAP" id="MF_00196">
    <property type="entry name" value="Mannitol_dehydrog"/>
    <property type="match status" value="1"/>
</dbReference>
<dbReference type="EMBL" id="MT737779">
    <property type="protein sequence ID" value="QOW16918.1"/>
    <property type="molecule type" value="Genomic_DNA"/>
</dbReference>